<dbReference type="SMART" id="SM00993">
    <property type="entry name" value="YL1_C"/>
    <property type="match status" value="1"/>
</dbReference>
<protein>
    <recommendedName>
        <fullName evidence="1">Vacuolar protein-sorting-associated protein 36</fullName>
    </recommendedName>
    <alternativeName>
        <fullName evidence="1">ESCRT-II complex subunit VPS36</fullName>
    </alternativeName>
</protein>
<dbReference type="PANTHER" id="PTHR13128:SF12">
    <property type="entry name" value="VACUOLAR PROTEIN-SORTING-ASSOCIATED PROTEIN 36"/>
    <property type="match status" value="1"/>
</dbReference>
<keyword evidence="5" id="KW-1185">Reference proteome</keyword>
<keyword evidence="1" id="KW-0813">Transport</keyword>
<dbReference type="Gene3D" id="1.10.10.10">
    <property type="entry name" value="Winged helix-like DNA-binding domain superfamily/Winged helix DNA-binding domain"/>
    <property type="match status" value="2"/>
</dbReference>
<feature type="region of interest" description="Disordered" evidence="2">
    <location>
        <begin position="231"/>
        <end position="264"/>
    </location>
</feature>
<dbReference type="SUPFAM" id="SSF46785">
    <property type="entry name" value="Winged helix' DNA-binding domain"/>
    <property type="match status" value="1"/>
</dbReference>
<dbReference type="InterPro" id="IPR013272">
    <property type="entry name" value="Vps72/YL1_C"/>
</dbReference>
<comment type="function">
    <text evidence="1">Component of the ESCRT-II complex (endosomal sorting complex required for transport II), which is required for multivesicular body (MVB) formation and sorting of endosomal cargo proteins into MVBs.</text>
</comment>
<dbReference type="Pfam" id="PF04157">
    <property type="entry name" value="EAP30"/>
    <property type="match status" value="1"/>
</dbReference>
<dbReference type="InterPro" id="IPR036388">
    <property type="entry name" value="WH-like_DNA-bd_sf"/>
</dbReference>
<sequence>MSRQNNLPPIKPRTGIVGIERSIQERQRVTDANISQAFQDLSKLMAKAKEMVAISQSIANKIKEKQGGITEDETVQFKSYLLSLGIDDPVTRESYKSNDQYFTNLAKQIAEVLLVPLEEVGGMMTLTDAYCRINRARGLNLLSPDDLLAACKLMDQLDLPVVLRQFDSNVRILQLKTCDDEAIVAVTSDYLKENKMVTSSQLAQELGISLTLAHERLLTTEKSGYAVQEVDNQATSAENSRASTPTSKCTQGSDPNASVSSEEPTKVRVYKFKDPKFQHNSIASKSPTKKKIWKSLKQIIAQERALPWGENFVHYMTINAPPSFKPAKKYSDISGLPAPYTDPQTKLYYSTPEEFQTIRSLPSDIISGYLVLRRANNPIP</sequence>
<dbReference type="Pfam" id="PF08265">
    <property type="entry name" value="YL1_C"/>
    <property type="match status" value="1"/>
</dbReference>
<evidence type="ECO:0000259" key="3">
    <source>
        <dbReference type="SMART" id="SM00993"/>
    </source>
</evidence>
<reference evidence="4 5" key="1">
    <citation type="submission" date="2023-09" db="EMBL/GenBank/DDBJ databases">
        <title>Genomes of two closely related lineages of the louse Polyplax serrata with different host specificities.</title>
        <authorList>
            <person name="Martinu J."/>
            <person name="Tarabai H."/>
            <person name="Stefka J."/>
            <person name="Hypsa V."/>
        </authorList>
    </citation>
    <scope>NUCLEOTIDE SEQUENCE [LARGE SCALE GENOMIC DNA]</scope>
    <source>
        <strain evidence="4">98ZLc_SE</strain>
    </source>
</reference>
<comment type="similarity">
    <text evidence="1">Belongs to the VPS36 family.</text>
</comment>
<comment type="subunit">
    <text evidence="1">Component of the endosomal sorting complex required for transport II (ESCRT-II).</text>
</comment>
<gene>
    <name evidence="4" type="ORF">RUM44_002010</name>
</gene>
<dbReference type="PANTHER" id="PTHR13128">
    <property type="entry name" value="VACUOLAR PROTEIN-SORTING-ASSOCIATED PROTEIN 36"/>
    <property type="match status" value="1"/>
</dbReference>
<dbReference type="InterPro" id="IPR037855">
    <property type="entry name" value="Vps36"/>
</dbReference>
<dbReference type="InterPro" id="IPR040608">
    <property type="entry name" value="Snf8/Vps36"/>
</dbReference>
<evidence type="ECO:0000256" key="2">
    <source>
        <dbReference type="SAM" id="MobiDB-lite"/>
    </source>
</evidence>
<dbReference type="Proteomes" id="UP001359485">
    <property type="component" value="Unassembled WGS sequence"/>
</dbReference>
<keyword evidence="1" id="KW-0967">Endosome</keyword>
<name>A0ABR1ANF4_POLSC</name>
<dbReference type="Gene3D" id="6.10.140.260">
    <property type="match status" value="1"/>
</dbReference>
<comment type="subcellular location">
    <subcellularLocation>
        <location evidence="1">Cytoplasm</location>
    </subcellularLocation>
    <subcellularLocation>
        <location evidence="1">Endosome</location>
    </subcellularLocation>
</comment>
<feature type="domain" description="Vps72/YL1 C-terminal" evidence="3">
    <location>
        <begin position="329"/>
        <end position="358"/>
    </location>
</feature>
<dbReference type="InterPro" id="IPR036390">
    <property type="entry name" value="WH_DNA-bd_sf"/>
</dbReference>
<comment type="caution">
    <text evidence="4">The sequence shown here is derived from an EMBL/GenBank/DDBJ whole genome shotgun (WGS) entry which is preliminary data.</text>
</comment>
<evidence type="ECO:0000313" key="4">
    <source>
        <dbReference type="EMBL" id="KAK6622203.1"/>
    </source>
</evidence>
<accession>A0ABR1ANF4</accession>
<dbReference type="EMBL" id="JAWJWF010000047">
    <property type="protein sequence ID" value="KAK6622203.1"/>
    <property type="molecule type" value="Genomic_DNA"/>
</dbReference>
<evidence type="ECO:0000256" key="1">
    <source>
        <dbReference type="RuleBase" id="RU367095"/>
    </source>
</evidence>
<proteinExistence type="inferred from homology"/>
<feature type="compositionally biased region" description="Polar residues" evidence="2">
    <location>
        <begin position="231"/>
        <end position="262"/>
    </location>
</feature>
<evidence type="ECO:0000313" key="5">
    <source>
        <dbReference type="Proteomes" id="UP001359485"/>
    </source>
</evidence>
<keyword evidence="1" id="KW-0963">Cytoplasm</keyword>
<organism evidence="4 5">
    <name type="scientific">Polyplax serrata</name>
    <name type="common">Common mouse louse</name>
    <dbReference type="NCBI Taxonomy" id="468196"/>
    <lineage>
        <taxon>Eukaryota</taxon>
        <taxon>Metazoa</taxon>
        <taxon>Ecdysozoa</taxon>
        <taxon>Arthropoda</taxon>
        <taxon>Hexapoda</taxon>
        <taxon>Insecta</taxon>
        <taxon>Pterygota</taxon>
        <taxon>Neoptera</taxon>
        <taxon>Paraneoptera</taxon>
        <taxon>Psocodea</taxon>
        <taxon>Troctomorpha</taxon>
        <taxon>Phthiraptera</taxon>
        <taxon>Anoplura</taxon>
        <taxon>Polyplacidae</taxon>
        <taxon>Polyplax</taxon>
    </lineage>
</organism>
<keyword evidence="1" id="KW-0653">Protein transport</keyword>